<dbReference type="Pfam" id="PF05226">
    <property type="entry name" value="CHASE2"/>
    <property type="match status" value="1"/>
</dbReference>
<dbReference type="EMBL" id="CP003280">
    <property type="protein sequence ID" value="AFL79893.1"/>
    <property type="molecule type" value="Genomic_DNA"/>
</dbReference>
<dbReference type="KEGG" id="asl:Aeqsu_0380"/>
<feature type="transmembrane region" description="Helical" evidence="1">
    <location>
        <begin position="295"/>
        <end position="316"/>
    </location>
</feature>
<dbReference type="SMART" id="SM01080">
    <property type="entry name" value="CHASE2"/>
    <property type="match status" value="1"/>
</dbReference>
<proteinExistence type="predicted"/>
<sequence>MKTKKQLLFRDAFLCLVMALFFISAISYMVLNLSIFNPFTGAFKDFSFLDLYYSEKMAPLKPTNNIILVNVEHADRFQIQELLVKIQEQKPKVIGMDIIFKEQKDSFVDSLLQEQLTKPNVITAKAYLDDTWDYNFFNRQKVEKSGYTNLNFNSTENVIRKFQGYKSINDTLQASLATTLVSFYKGSSWPSEKIRKKLKDENTINFVGNMDSFMTLSLEECMMAEEIPGMKDKIVLLGYLGNPHGSATDIEDKFFTPLNAKSAGKSPPDMFGVVIHANIIQMMLTDTYFTAVPKWVSIICAIILAYFGLVFFMWYNRKSSASYTLIKKISQLAITVMLLWFSLWLYKNKVVFSPEIVIAFLIISVEFIGLYILISKKLNTKYKWKSFFFYD</sequence>
<dbReference type="RefSeq" id="WP_014781151.1">
    <property type="nucleotide sequence ID" value="NC_018013.1"/>
</dbReference>
<dbReference type="HOGENOM" id="CLU_705219_0_0_10"/>
<keyword evidence="4" id="KW-1185">Reference proteome</keyword>
<feature type="transmembrane region" description="Helical" evidence="1">
    <location>
        <begin position="352"/>
        <end position="374"/>
    </location>
</feature>
<accession>I3YSC5</accession>
<dbReference type="eggNOG" id="COG4252">
    <property type="taxonomic scope" value="Bacteria"/>
</dbReference>
<keyword evidence="1" id="KW-0812">Transmembrane</keyword>
<name>I3YSC5_AEQSU</name>
<evidence type="ECO:0000313" key="4">
    <source>
        <dbReference type="Proteomes" id="UP000006049"/>
    </source>
</evidence>
<evidence type="ECO:0000313" key="3">
    <source>
        <dbReference type="EMBL" id="AFL79893.1"/>
    </source>
</evidence>
<evidence type="ECO:0000256" key="1">
    <source>
        <dbReference type="SAM" id="Phobius"/>
    </source>
</evidence>
<feature type="transmembrane region" description="Helical" evidence="1">
    <location>
        <begin position="328"/>
        <end position="346"/>
    </location>
</feature>
<dbReference type="STRING" id="746697.Aeqsu_0380"/>
<evidence type="ECO:0000259" key="2">
    <source>
        <dbReference type="SMART" id="SM01080"/>
    </source>
</evidence>
<feature type="domain" description="CHASE2" evidence="2">
    <location>
        <begin position="41"/>
        <end position="311"/>
    </location>
</feature>
<dbReference type="InterPro" id="IPR007890">
    <property type="entry name" value="CHASE2"/>
</dbReference>
<keyword evidence="1" id="KW-0472">Membrane</keyword>
<dbReference type="Proteomes" id="UP000006049">
    <property type="component" value="Chromosome"/>
</dbReference>
<keyword evidence="1" id="KW-1133">Transmembrane helix</keyword>
<dbReference type="AlphaFoldDB" id="I3YSC5"/>
<gene>
    <name evidence="3" type="ordered locus">Aeqsu_0380</name>
</gene>
<reference evidence="3 4" key="1">
    <citation type="submission" date="2012-06" db="EMBL/GenBank/DDBJ databases">
        <title>The complete genome of Aequorivita sublithincola DSM 14238.</title>
        <authorList>
            <consortium name="US DOE Joint Genome Institute (JGI-PGF)"/>
            <person name="Lucas S."/>
            <person name="Copeland A."/>
            <person name="Lapidus A."/>
            <person name="Goodwin L."/>
            <person name="Pitluck S."/>
            <person name="Peters L."/>
            <person name="Munk A.C.C."/>
            <person name="Kyrpides N."/>
            <person name="Mavromatis K."/>
            <person name="Pagani I."/>
            <person name="Ivanova N."/>
            <person name="Ovchinnikova G."/>
            <person name="Zeytun A."/>
            <person name="Detter J.C."/>
            <person name="Han C."/>
            <person name="Land M."/>
            <person name="Hauser L."/>
            <person name="Markowitz V."/>
            <person name="Cheng J.-F."/>
            <person name="Hugenholtz P."/>
            <person name="Woyke T."/>
            <person name="Wu D."/>
            <person name="Tindall B."/>
            <person name="Faehnrich R."/>
            <person name="Brambilla E."/>
            <person name="Klenk H.-P."/>
            <person name="Eisen J.A."/>
        </authorList>
    </citation>
    <scope>NUCLEOTIDE SEQUENCE [LARGE SCALE GENOMIC DNA]</scope>
    <source>
        <strain evidence="4">DSM 14238 / LMG 21431 / ACAM 643 / 9-3</strain>
    </source>
</reference>
<dbReference type="OrthoDB" id="1403562at2"/>
<protein>
    <submittedName>
        <fullName evidence="3">CHASE2 domain protein</fullName>
    </submittedName>
</protein>
<organism evidence="3 4">
    <name type="scientific">Aequorivita sublithincola (strain DSM 14238 / LMG 21431 / ACAM 643 / 9-3)</name>
    <dbReference type="NCBI Taxonomy" id="746697"/>
    <lineage>
        <taxon>Bacteria</taxon>
        <taxon>Pseudomonadati</taxon>
        <taxon>Bacteroidota</taxon>
        <taxon>Flavobacteriia</taxon>
        <taxon>Flavobacteriales</taxon>
        <taxon>Flavobacteriaceae</taxon>
        <taxon>Aequorivita</taxon>
    </lineage>
</organism>
<feature type="transmembrane region" description="Helical" evidence="1">
    <location>
        <begin position="12"/>
        <end position="31"/>
    </location>
</feature>